<dbReference type="InterPro" id="IPR055518">
    <property type="entry name" value="DUF7092"/>
</dbReference>
<keyword evidence="7" id="KW-1133">Transmembrane helix</keyword>
<dbReference type="Gene3D" id="3.30.2010.10">
    <property type="entry name" value="Metalloproteases ('zincins'), catalytic domain"/>
    <property type="match status" value="1"/>
</dbReference>
<dbReference type="CDD" id="cd07332">
    <property type="entry name" value="M48C_Oma1_like"/>
    <property type="match status" value="1"/>
</dbReference>
<evidence type="ECO:0000256" key="2">
    <source>
        <dbReference type="ARBA" id="ARBA00022723"/>
    </source>
</evidence>
<dbReference type="Pfam" id="PF01435">
    <property type="entry name" value="Peptidase_M48"/>
    <property type="match status" value="1"/>
</dbReference>
<keyword evidence="3 6" id="KW-0378">Hydrolase</keyword>
<dbReference type="EMBL" id="FQZT01000006">
    <property type="protein sequence ID" value="SHJ29348.1"/>
    <property type="molecule type" value="Genomic_DNA"/>
</dbReference>
<dbReference type="GO" id="GO:0051603">
    <property type="term" value="P:proteolysis involved in protein catabolic process"/>
    <property type="evidence" value="ECO:0007669"/>
    <property type="project" value="TreeGrafter"/>
</dbReference>
<name>A0A1M6I4G9_MALRU</name>
<dbReference type="InterPro" id="IPR051156">
    <property type="entry name" value="Mito/Outer_Membr_Metalloprot"/>
</dbReference>
<dbReference type="InterPro" id="IPR001915">
    <property type="entry name" value="Peptidase_M48"/>
</dbReference>
<feature type="domain" description="DUF7092" evidence="9">
    <location>
        <begin position="4"/>
        <end position="69"/>
    </location>
</feature>
<feature type="domain" description="Peptidase M48" evidence="8">
    <location>
        <begin position="157"/>
        <end position="342"/>
    </location>
</feature>
<evidence type="ECO:0000256" key="5">
    <source>
        <dbReference type="ARBA" id="ARBA00023049"/>
    </source>
</evidence>
<protein>
    <submittedName>
        <fullName evidence="10">Peptidase family M48</fullName>
    </submittedName>
</protein>
<organism evidence="10 11">
    <name type="scientific">Malonomonas rubra DSM 5091</name>
    <dbReference type="NCBI Taxonomy" id="1122189"/>
    <lineage>
        <taxon>Bacteria</taxon>
        <taxon>Pseudomonadati</taxon>
        <taxon>Thermodesulfobacteriota</taxon>
        <taxon>Desulfuromonadia</taxon>
        <taxon>Desulfuromonadales</taxon>
        <taxon>Geopsychrobacteraceae</taxon>
        <taxon>Malonomonas</taxon>
    </lineage>
</organism>
<keyword evidence="2" id="KW-0479">Metal-binding</keyword>
<dbReference type="OrthoDB" id="9810445at2"/>
<sequence>MESRGEYFDGQSAACKHVVLRLKNDCLQIDGDGLELQLPYSELRLSDALGSVSRSIYLPDGGKCDIRNRVFAAELQKKLGRGGFFNQVHRFENSLRLAAIALLLTAVVVWAFIRFGIPVLAERMAYAIPPSAEVSMGKEAFEFLDSSFFSETGLPKWRQLEVEQLFNQVVSGMEQDQRDYQLLFRDSAAFGANALALPGGTVIVTDDFMALVDRDEELIAVLAHEIGHIRNRHALRKIIQSSTAGLLVAAITGDILSSGSIAAALPTMLVDAKYSRDMEREADDAAVEYMLAQGIPLHHLADVLLNLQRSVGGEKEGSGEPSALRYLSTHPATQERIERLSSY</sequence>
<evidence type="ECO:0000256" key="4">
    <source>
        <dbReference type="ARBA" id="ARBA00022833"/>
    </source>
</evidence>
<evidence type="ECO:0000259" key="9">
    <source>
        <dbReference type="Pfam" id="PF23368"/>
    </source>
</evidence>
<evidence type="ECO:0000256" key="3">
    <source>
        <dbReference type="ARBA" id="ARBA00022801"/>
    </source>
</evidence>
<dbReference type="Proteomes" id="UP000184171">
    <property type="component" value="Unassembled WGS sequence"/>
</dbReference>
<proteinExistence type="inferred from homology"/>
<accession>A0A1M6I4G9</accession>
<keyword evidence="4 6" id="KW-0862">Zinc</keyword>
<evidence type="ECO:0000256" key="1">
    <source>
        <dbReference type="ARBA" id="ARBA00022670"/>
    </source>
</evidence>
<evidence type="ECO:0000313" key="11">
    <source>
        <dbReference type="Proteomes" id="UP000184171"/>
    </source>
</evidence>
<keyword evidence="7" id="KW-0812">Transmembrane</keyword>
<comment type="similarity">
    <text evidence="6">Belongs to the peptidase M48 family.</text>
</comment>
<keyword evidence="5 6" id="KW-0482">Metalloprotease</keyword>
<comment type="cofactor">
    <cofactor evidence="6">
        <name>Zn(2+)</name>
        <dbReference type="ChEBI" id="CHEBI:29105"/>
    </cofactor>
    <text evidence="6">Binds 1 zinc ion per subunit.</text>
</comment>
<dbReference type="STRING" id="1122189.SAMN02745165_02008"/>
<dbReference type="PANTHER" id="PTHR22726">
    <property type="entry name" value="METALLOENDOPEPTIDASE OMA1"/>
    <property type="match status" value="1"/>
</dbReference>
<evidence type="ECO:0000313" key="10">
    <source>
        <dbReference type="EMBL" id="SHJ29348.1"/>
    </source>
</evidence>
<reference evidence="10 11" key="1">
    <citation type="submission" date="2016-11" db="EMBL/GenBank/DDBJ databases">
        <authorList>
            <person name="Jaros S."/>
            <person name="Januszkiewicz K."/>
            <person name="Wedrychowicz H."/>
        </authorList>
    </citation>
    <scope>NUCLEOTIDE SEQUENCE [LARGE SCALE GENOMIC DNA]</scope>
    <source>
        <strain evidence="10 11">DSM 5091</strain>
    </source>
</reference>
<dbReference type="RefSeq" id="WP_084091972.1">
    <property type="nucleotide sequence ID" value="NZ_FQZT01000006.1"/>
</dbReference>
<evidence type="ECO:0000256" key="7">
    <source>
        <dbReference type="SAM" id="Phobius"/>
    </source>
</evidence>
<dbReference type="Pfam" id="PF23368">
    <property type="entry name" value="DUF7092"/>
    <property type="match status" value="1"/>
</dbReference>
<dbReference type="GO" id="GO:0046872">
    <property type="term" value="F:metal ion binding"/>
    <property type="evidence" value="ECO:0007669"/>
    <property type="project" value="UniProtKB-KW"/>
</dbReference>
<gene>
    <name evidence="10" type="ORF">SAMN02745165_02008</name>
</gene>
<evidence type="ECO:0000256" key="6">
    <source>
        <dbReference type="RuleBase" id="RU003983"/>
    </source>
</evidence>
<keyword evidence="11" id="KW-1185">Reference proteome</keyword>
<dbReference type="AlphaFoldDB" id="A0A1M6I4G9"/>
<keyword evidence="1 6" id="KW-0645">Protease</keyword>
<keyword evidence="7" id="KW-0472">Membrane</keyword>
<dbReference type="GO" id="GO:0004222">
    <property type="term" value="F:metalloendopeptidase activity"/>
    <property type="evidence" value="ECO:0007669"/>
    <property type="project" value="InterPro"/>
</dbReference>
<dbReference type="GO" id="GO:0016020">
    <property type="term" value="C:membrane"/>
    <property type="evidence" value="ECO:0007669"/>
    <property type="project" value="TreeGrafter"/>
</dbReference>
<feature type="transmembrane region" description="Helical" evidence="7">
    <location>
        <begin position="95"/>
        <end position="113"/>
    </location>
</feature>
<dbReference type="PANTHER" id="PTHR22726:SF1">
    <property type="entry name" value="METALLOENDOPEPTIDASE OMA1, MITOCHONDRIAL"/>
    <property type="match status" value="1"/>
</dbReference>
<evidence type="ECO:0000259" key="8">
    <source>
        <dbReference type="Pfam" id="PF01435"/>
    </source>
</evidence>